<dbReference type="Pfam" id="PF00067">
    <property type="entry name" value="p450"/>
    <property type="match status" value="1"/>
</dbReference>
<evidence type="ECO:0000256" key="3">
    <source>
        <dbReference type="ARBA" id="ARBA00022617"/>
    </source>
</evidence>
<name>A0A7C8MVP5_9PEZI</name>
<dbReference type="Gene3D" id="1.10.630.10">
    <property type="entry name" value="Cytochrome P450"/>
    <property type="match status" value="1"/>
</dbReference>
<dbReference type="InterPro" id="IPR050121">
    <property type="entry name" value="Cytochrome_P450_monoxygenase"/>
</dbReference>
<dbReference type="GO" id="GO:0005506">
    <property type="term" value="F:iron ion binding"/>
    <property type="evidence" value="ECO:0007669"/>
    <property type="project" value="InterPro"/>
</dbReference>
<protein>
    <recommendedName>
        <fullName evidence="8">Cytochrome P450</fullName>
    </recommendedName>
</protein>
<dbReference type="PANTHER" id="PTHR24305">
    <property type="entry name" value="CYTOCHROME P450"/>
    <property type="match status" value="1"/>
</dbReference>
<gene>
    <name evidence="6" type="ORF">GQX73_g1920</name>
</gene>
<accession>A0A7C8MVP5</accession>
<comment type="similarity">
    <text evidence="2">Belongs to the cytochrome P450 family.</text>
</comment>
<evidence type="ECO:0000256" key="5">
    <source>
        <dbReference type="ARBA" id="ARBA00023004"/>
    </source>
</evidence>
<evidence type="ECO:0008006" key="8">
    <source>
        <dbReference type="Google" id="ProtNLM"/>
    </source>
</evidence>
<keyword evidence="3" id="KW-0349">Heme</keyword>
<evidence type="ECO:0000313" key="6">
    <source>
        <dbReference type="EMBL" id="KAF2971588.1"/>
    </source>
</evidence>
<evidence type="ECO:0000313" key="7">
    <source>
        <dbReference type="Proteomes" id="UP000481858"/>
    </source>
</evidence>
<evidence type="ECO:0000256" key="2">
    <source>
        <dbReference type="ARBA" id="ARBA00010617"/>
    </source>
</evidence>
<evidence type="ECO:0000256" key="4">
    <source>
        <dbReference type="ARBA" id="ARBA00022723"/>
    </source>
</evidence>
<keyword evidence="5" id="KW-0408">Iron</keyword>
<organism evidence="6 7">
    <name type="scientific">Xylaria multiplex</name>
    <dbReference type="NCBI Taxonomy" id="323545"/>
    <lineage>
        <taxon>Eukaryota</taxon>
        <taxon>Fungi</taxon>
        <taxon>Dikarya</taxon>
        <taxon>Ascomycota</taxon>
        <taxon>Pezizomycotina</taxon>
        <taxon>Sordariomycetes</taxon>
        <taxon>Xylariomycetidae</taxon>
        <taxon>Xylariales</taxon>
        <taxon>Xylariaceae</taxon>
        <taxon>Xylaria</taxon>
    </lineage>
</organism>
<dbReference type="InParanoid" id="A0A7C8MVP5"/>
<dbReference type="CDD" id="cd11060">
    <property type="entry name" value="CYP57A1-like"/>
    <property type="match status" value="1"/>
</dbReference>
<dbReference type="AlphaFoldDB" id="A0A7C8MVP5"/>
<keyword evidence="7" id="KW-1185">Reference proteome</keyword>
<proteinExistence type="inferred from homology"/>
<sequence length="456" mass="51433">MALILYTLGAIALAGCIQLALTRSRRHISAIPGPLLASFSNLWKIAAIYCEDMPGWNLQAHEKYGPVVRIGPSHVSFASPQAFDVIYGSRDTFTKSSFYEVGAPVYRDEPLENLFSLRDAPRHLSLKRNIGGLYTKAAVKDFESKIDSCVKLFIQQLADRTKDGAARLDMSLWLHLFAFDCLSEVNVSKKLGFLESGKDVNDIIKSSDKIFYLVGLLTQAPILHRLLGYLRSLVPAEEAEPILRLTLDEVKSRRQSVEHQDDMLDKFLHLHSQNPEKVSIRDLTAAIFINLTAGHDVLAITLRAVWYHLARNTRVLSKLHDEIRLLDQRLPSASILPFSEVSRLPYLNAVIQETLRVHPNTGTIIERVAPQEGATIDGYYIPGGTTVGINAWVLHRSDIFGKDVDQFRPERWLEADEGRRAEMNRYLFSVRNPLPPACRFNRDISVLEQMLLFGCD</sequence>
<reference evidence="6 7" key="1">
    <citation type="submission" date="2019-12" db="EMBL/GenBank/DDBJ databases">
        <title>Draft genome sequence of the ascomycete Xylaria multiplex DSM 110363.</title>
        <authorList>
            <person name="Buettner E."/>
            <person name="Kellner H."/>
        </authorList>
    </citation>
    <scope>NUCLEOTIDE SEQUENCE [LARGE SCALE GENOMIC DNA]</scope>
    <source>
        <strain evidence="6 7">DSM 110363</strain>
    </source>
</reference>
<dbReference type="OrthoDB" id="3934656at2759"/>
<dbReference type="Proteomes" id="UP000481858">
    <property type="component" value="Unassembled WGS sequence"/>
</dbReference>
<comment type="cofactor">
    <cofactor evidence="1">
        <name>heme</name>
        <dbReference type="ChEBI" id="CHEBI:30413"/>
    </cofactor>
</comment>
<dbReference type="EMBL" id="WUBL01000012">
    <property type="protein sequence ID" value="KAF2971588.1"/>
    <property type="molecule type" value="Genomic_DNA"/>
</dbReference>
<dbReference type="SUPFAM" id="SSF48264">
    <property type="entry name" value="Cytochrome P450"/>
    <property type="match status" value="1"/>
</dbReference>
<dbReference type="GO" id="GO:0016705">
    <property type="term" value="F:oxidoreductase activity, acting on paired donors, with incorporation or reduction of molecular oxygen"/>
    <property type="evidence" value="ECO:0007669"/>
    <property type="project" value="InterPro"/>
</dbReference>
<dbReference type="InterPro" id="IPR001128">
    <property type="entry name" value="Cyt_P450"/>
</dbReference>
<evidence type="ECO:0000256" key="1">
    <source>
        <dbReference type="ARBA" id="ARBA00001971"/>
    </source>
</evidence>
<dbReference type="PANTHER" id="PTHR24305:SF232">
    <property type="entry name" value="P450, PUTATIVE (EUROFUNG)-RELATED"/>
    <property type="match status" value="1"/>
</dbReference>
<comment type="caution">
    <text evidence="6">The sequence shown here is derived from an EMBL/GenBank/DDBJ whole genome shotgun (WGS) entry which is preliminary data.</text>
</comment>
<keyword evidence="4" id="KW-0479">Metal-binding</keyword>
<dbReference type="GO" id="GO:0004497">
    <property type="term" value="F:monooxygenase activity"/>
    <property type="evidence" value="ECO:0007669"/>
    <property type="project" value="InterPro"/>
</dbReference>
<dbReference type="InterPro" id="IPR036396">
    <property type="entry name" value="Cyt_P450_sf"/>
</dbReference>
<dbReference type="GO" id="GO:0020037">
    <property type="term" value="F:heme binding"/>
    <property type="evidence" value="ECO:0007669"/>
    <property type="project" value="InterPro"/>
</dbReference>